<dbReference type="SUPFAM" id="SSF82714">
    <property type="entry name" value="Multidrug efflux transporter AcrB TolC docking domain, DN and DC subdomains"/>
    <property type="match status" value="2"/>
</dbReference>
<feature type="transmembrane region" description="Helical" evidence="1">
    <location>
        <begin position="993"/>
        <end position="1017"/>
    </location>
</feature>
<feature type="transmembrane region" description="Helical" evidence="1">
    <location>
        <begin position="434"/>
        <end position="454"/>
    </location>
</feature>
<feature type="transmembrane region" description="Helical" evidence="1">
    <location>
        <begin position="466"/>
        <end position="493"/>
    </location>
</feature>
<dbReference type="RefSeq" id="WP_135765431.1">
    <property type="nucleotide sequence ID" value="NZ_RQHV01000061.1"/>
</dbReference>
<evidence type="ECO:0000313" key="3">
    <source>
        <dbReference type="Proteomes" id="UP000298264"/>
    </source>
</evidence>
<dbReference type="InterPro" id="IPR027463">
    <property type="entry name" value="AcrB_DN_DC_subdom"/>
</dbReference>
<dbReference type="Pfam" id="PF00873">
    <property type="entry name" value="ACR_tran"/>
    <property type="match status" value="1"/>
</dbReference>
<dbReference type="SUPFAM" id="SSF82693">
    <property type="entry name" value="Multidrug efflux transporter AcrB pore domain, PN1, PN2, PC1 and PC2 subdomains"/>
    <property type="match status" value="2"/>
</dbReference>
<dbReference type="GO" id="GO:0042910">
    <property type="term" value="F:xenobiotic transmembrane transporter activity"/>
    <property type="evidence" value="ECO:0007669"/>
    <property type="project" value="TreeGrafter"/>
</dbReference>
<feature type="transmembrane region" description="Helical" evidence="1">
    <location>
        <begin position="363"/>
        <end position="383"/>
    </location>
</feature>
<organism evidence="2 3">
    <name type="scientific">Leptospira ilyithenensis</name>
    <dbReference type="NCBI Taxonomy" id="2484901"/>
    <lineage>
        <taxon>Bacteria</taxon>
        <taxon>Pseudomonadati</taxon>
        <taxon>Spirochaetota</taxon>
        <taxon>Spirochaetia</taxon>
        <taxon>Leptospirales</taxon>
        <taxon>Leptospiraceae</taxon>
        <taxon>Leptospira</taxon>
    </lineage>
</organism>
<dbReference type="PRINTS" id="PR00702">
    <property type="entry name" value="ACRIFLAVINRP"/>
</dbReference>
<feature type="transmembrane region" description="Helical" evidence="1">
    <location>
        <begin position="337"/>
        <end position="356"/>
    </location>
</feature>
<dbReference type="Gene3D" id="1.20.1640.10">
    <property type="entry name" value="Multidrug efflux transporter AcrB transmembrane domain"/>
    <property type="match status" value="2"/>
</dbReference>
<dbReference type="AlphaFoldDB" id="A0A4R9LP69"/>
<dbReference type="PANTHER" id="PTHR32063">
    <property type="match status" value="1"/>
</dbReference>
<keyword evidence="3" id="KW-1185">Reference proteome</keyword>
<dbReference type="Proteomes" id="UP000298264">
    <property type="component" value="Unassembled WGS sequence"/>
</dbReference>
<feature type="transmembrane region" description="Helical" evidence="1">
    <location>
        <begin position="531"/>
        <end position="550"/>
    </location>
</feature>
<dbReference type="InterPro" id="IPR001036">
    <property type="entry name" value="Acrflvin-R"/>
</dbReference>
<dbReference type="EMBL" id="RQHV01000061">
    <property type="protein sequence ID" value="TGN08479.1"/>
    <property type="molecule type" value="Genomic_DNA"/>
</dbReference>
<proteinExistence type="predicted"/>
<feature type="transmembrane region" description="Helical" evidence="1">
    <location>
        <begin position="389"/>
        <end position="413"/>
    </location>
</feature>
<accession>A0A4R9LP69</accession>
<feature type="transmembrane region" description="Helical" evidence="1">
    <location>
        <begin position="864"/>
        <end position="883"/>
    </location>
</feature>
<sequence>MIEAIQKFILKRKVATSMVYGGFLIFGALSLRDIPIGLLPNIEFPRLSIITTYSNASPAEMENLITKPISEVVGTIQGVVKVESESIEGYSFVHLSFKNGTDIHFSLVEVREKLDLIRDFLPQDASKPLISRFDPNKSSFMEIVFFSNGLSDEHNLRQFVEENLKVYLDRVDGVAAVQISGGYQKEVFIEIDPERMNSFRISPQDLRSLISINNKNYPAGQLPFGKKDLLVRAIGEYASTEEVGGTIAFFNEGAGPVYISDFSNVKERFRDRRGLARYNGKECIVAYIYKEPGKNSVQIAENVSNALSFIQTQFKKEISLEVVYDESDFIKQSINNLFLSLIIGAVLAFLALLIILKNLQSPSLLLLAIPVTLFPSFLVFKFAGISFNMMSLGGLALGVGMLFDSSNVVLSAIERNLLLGSQLTKAILDGGKEVSTSILSATLTTIIVFLPITFLKSTLGIVFSEMALAIVVTLSMSLIVSLTFIPLAASFLYKSRKTLTSKKSKFQIYDEEKLIKGYHSFLKEMIATPNIYLLAIVALLVFSFTLIPFIQKEFLPKVDTGEFEMVVSLPRGTDLPAMSDFVSYLEGELLKDKKVARVVTNIGGEEDDLKINPNAIVDPNKASLRVVLQEDKDIRTSDFISAFRKKLVIDPSYEIVFNTRDNMLGDLLGQKKGFLQFLLIGNDLESIQEFGIKAKSRLLSKPSVLEVKLGMETKNTEYHLKFNQVKMSRYGLTNAGVSTFVRIALKGLTSSSMKIAGMETNIRIGMDKKYTNTLEKLRRLKIRTPSGDNISLEQFVEIQEEKNLSSIMRRGNFRINPIDVSLDPSLTRAESDIKSMIQKWELPEGVKLQFAGEEEDIDASFREVIFSFLLALLLIYMLLSAQFESYSSSFLMLFSVPLIFIGTFPALILGGKSLNISSFMGFILLMGVVVDNASLFFEYYRLFLEEKNDRLAAILASSEAVFKPVIMNNTTTILGMLPIVFELGKGSEFQAPLGVVVVSGLFTSTLLSLFVIPLLFYKFNKNVTSHYR</sequence>
<dbReference type="OrthoDB" id="366306at2"/>
<keyword evidence="1" id="KW-0472">Membrane</keyword>
<evidence type="ECO:0000313" key="2">
    <source>
        <dbReference type="EMBL" id="TGN08479.1"/>
    </source>
</evidence>
<dbReference type="Gene3D" id="3.30.70.1320">
    <property type="entry name" value="Multidrug efflux transporter AcrB pore domain like"/>
    <property type="match status" value="1"/>
</dbReference>
<dbReference type="SUPFAM" id="SSF82866">
    <property type="entry name" value="Multidrug efflux transporter AcrB transmembrane domain"/>
    <property type="match status" value="2"/>
</dbReference>
<evidence type="ECO:0000256" key="1">
    <source>
        <dbReference type="SAM" id="Phobius"/>
    </source>
</evidence>
<dbReference type="Gene3D" id="3.30.70.1440">
    <property type="entry name" value="Multidrug efflux transporter AcrB pore domain"/>
    <property type="match status" value="1"/>
</dbReference>
<dbReference type="Gene3D" id="3.30.2090.10">
    <property type="entry name" value="Multidrug efflux transporter AcrB TolC docking domain, DN and DC subdomains"/>
    <property type="match status" value="2"/>
</dbReference>
<feature type="transmembrane region" description="Helical" evidence="1">
    <location>
        <begin position="961"/>
        <end position="981"/>
    </location>
</feature>
<keyword evidence="1" id="KW-0812">Transmembrane</keyword>
<dbReference type="PANTHER" id="PTHR32063:SF0">
    <property type="entry name" value="SWARMING MOTILITY PROTEIN SWRC"/>
    <property type="match status" value="1"/>
</dbReference>
<dbReference type="GO" id="GO:0005886">
    <property type="term" value="C:plasma membrane"/>
    <property type="evidence" value="ECO:0007669"/>
    <property type="project" value="TreeGrafter"/>
</dbReference>
<gene>
    <name evidence="2" type="ORF">EHS11_16420</name>
</gene>
<keyword evidence="1" id="KW-1133">Transmembrane helix</keyword>
<feature type="transmembrane region" description="Helical" evidence="1">
    <location>
        <begin position="890"/>
        <end position="910"/>
    </location>
</feature>
<protein>
    <submittedName>
        <fullName evidence="2">Efflux RND transporter permease subunit</fullName>
    </submittedName>
</protein>
<name>A0A4R9LP69_9LEPT</name>
<comment type="caution">
    <text evidence="2">The sequence shown here is derived from an EMBL/GenBank/DDBJ whole genome shotgun (WGS) entry which is preliminary data.</text>
</comment>
<reference evidence="2" key="1">
    <citation type="journal article" date="2019" name="PLoS Negl. Trop. Dis.">
        <title>Revisiting the worldwide diversity of Leptospira species in the environment.</title>
        <authorList>
            <person name="Vincent A.T."/>
            <person name="Schiettekatte O."/>
            <person name="Bourhy P."/>
            <person name="Veyrier F.J."/>
            <person name="Picardeau M."/>
        </authorList>
    </citation>
    <scope>NUCLEOTIDE SEQUENCE [LARGE SCALE GENOMIC DNA]</scope>
    <source>
        <strain evidence="2">201400974</strain>
    </source>
</reference>
<dbReference type="Gene3D" id="3.30.70.1430">
    <property type="entry name" value="Multidrug efflux transporter AcrB pore domain"/>
    <property type="match status" value="2"/>
</dbReference>
<feature type="transmembrane region" description="Helical" evidence="1">
    <location>
        <begin position="916"/>
        <end position="940"/>
    </location>
</feature>